<accession>C9YAC5</accession>
<evidence type="ECO:0000256" key="1">
    <source>
        <dbReference type="SAM" id="MobiDB-lite"/>
    </source>
</evidence>
<name>C9YAC5_CURXX</name>
<dbReference type="SUPFAM" id="SSF53474">
    <property type="entry name" value="alpha/beta-Hydrolases"/>
    <property type="match status" value="1"/>
</dbReference>
<reference evidence="2" key="1">
    <citation type="journal article" date="2010" name="Nature">
        <title>The dynamic genome of Hydra.</title>
        <authorList>
            <person name="Chapman J.A."/>
            <person name="Kirkness E.F."/>
            <person name="Simakov O."/>
            <person name="Hampson S.E."/>
            <person name="Mitros T."/>
            <person name="Weinmaier T."/>
            <person name="Rattei T."/>
            <person name="Balasubramanian P.G."/>
            <person name="Borman J."/>
            <person name="Busam D."/>
            <person name="Disbennett K."/>
            <person name="Pfannkoch C."/>
            <person name="Sumin N."/>
            <person name="Sutton G."/>
            <person name="Viswanathan L."/>
            <person name="Walenz B."/>
            <person name="Goodstein D.M."/>
            <person name="Hellsten U."/>
            <person name="Kawashima T."/>
            <person name="Prochnik S.E."/>
            <person name="Putnam N.H."/>
            <person name="Shu S."/>
            <person name="Blumberg B."/>
            <person name="Dana C.E."/>
            <person name="Gee L."/>
            <person name="Kibler D.F."/>
            <person name="Law L."/>
            <person name="Lindgens D."/>
            <person name="Martinez D.E."/>
            <person name="Peng J."/>
            <person name="Wigge P.A."/>
            <person name="Bertulat B."/>
            <person name="Guder C."/>
            <person name="Nakamura Y."/>
            <person name="Ozbek S."/>
            <person name="Watanabe H."/>
            <person name="Khalturin K."/>
            <person name="Hemmrich G."/>
            <person name="Franke A."/>
            <person name="Augustin R."/>
            <person name="Fraune S."/>
            <person name="Hayakawa E."/>
            <person name="Hayakawa S."/>
            <person name="Hirose M."/>
            <person name="Hwang J."/>
            <person name="Ikeo K."/>
            <person name="Nishimiya-Fujisawa C."/>
            <person name="Ogura A."/>
            <person name="Takahashi T."/>
            <person name="Steinmetz P.R."/>
            <person name="Zhang X."/>
            <person name="Aufschnaiter R."/>
            <person name="Eder M.K."/>
            <person name="Gorny A.K."/>
            <person name="Salvenmoser W."/>
            <person name="Heimberg A.M."/>
            <person name="Wheeler B.M."/>
            <person name="Peterson K.J."/>
            <person name="Boettger A."/>
            <person name="Tischler P."/>
            <person name="Wolf A."/>
            <person name="Gojobori T."/>
            <person name="Remington K.A."/>
            <person name="Strausberg R.L."/>
            <person name="Venter J."/>
            <person name="Technau U."/>
            <person name="Hobmayer B."/>
            <person name="Bosch T.C."/>
            <person name="Holstein T.W."/>
            <person name="Fujisawa T."/>
            <person name="Bode H.R."/>
            <person name="David C.N."/>
            <person name="Rokhsar D.S."/>
            <person name="Steele R.E."/>
        </authorList>
    </citation>
    <scope>NUCLEOTIDE SEQUENCE</scope>
</reference>
<dbReference type="EMBL" id="FN543104">
    <property type="protein sequence ID" value="CBA29162.1"/>
    <property type="molecule type" value="Genomic_DNA"/>
</dbReference>
<organism evidence="2">
    <name type="scientific">Curvibacter symbiont subsp. Hydra magnipapillata</name>
    <dbReference type="NCBI Taxonomy" id="667019"/>
    <lineage>
        <taxon>Bacteria</taxon>
        <taxon>Pseudomonadati</taxon>
        <taxon>Pseudomonadota</taxon>
        <taxon>Betaproteobacteria</taxon>
        <taxon>Burkholderiales</taxon>
        <taxon>Comamonadaceae</taxon>
        <taxon>Curvibacter</taxon>
    </lineage>
</organism>
<protein>
    <submittedName>
        <fullName evidence="2">Uncharacterized protein</fullName>
    </submittedName>
</protein>
<dbReference type="InterPro" id="IPR029058">
    <property type="entry name" value="AB_hydrolase_fold"/>
</dbReference>
<proteinExistence type="predicted"/>
<dbReference type="AlphaFoldDB" id="C9YAC5"/>
<evidence type="ECO:0000313" key="2">
    <source>
        <dbReference type="EMBL" id="CBA29162.1"/>
    </source>
</evidence>
<dbReference type="Gene3D" id="3.40.50.1820">
    <property type="entry name" value="alpha/beta hydrolase"/>
    <property type="match status" value="1"/>
</dbReference>
<feature type="region of interest" description="Disordered" evidence="1">
    <location>
        <begin position="1"/>
        <end position="20"/>
    </location>
</feature>
<sequence length="271" mass="29297">MQETQQAMASKAPLSEPTPHPAAPGWHLIALELRAPWELWSVLPSWPVLSKAPAGDGHPVLVFPGLTASDGSTLPLRAYLKNLGYDVSGWNQGYNFGPRAGVLETARQQILELAQSTGRKVSLVGWSLGGIYARELAKELPDQVRAVITLGTPFGGSHTSTNAWKLYELTAGHKITDAIEQFDLAGAPPVPTTSVYSRSDGVVAWQASLQAKSRKQPHTENVEVFASHIGLGLNPSAWWVVADRLAQAEGKWQAFQPGSSLARLLFPDPQR</sequence>
<gene>
    <name evidence="2" type="ORF">Csp_A10760</name>
</gene>